<evidence type="ECO:0000313" key="2">
    <source>
        <dbReference type="Proteomes" id="UP001153331"/>
    </source>
</evidence>
<reference evidence="1" key="1">
    <citation type="submission" date="2022-11" db="EMBL/GenBank/DDBJ databases">
        <title>Genome Sequence of Boeremia exigua.</title>
        <authorList>
            <person name="Buettner E."/>
        </authorList>
    </citation>
    <scope>NUCLEOTIDE SEQUENCE</scope>
    <source>
        <strain evidence="1">CU02</strain>
    </source>
</reference>
<proteinExistence type="predicted"/>
<organism evidence="1 2">
    <name type="scientific">Boeremia exigua</name>
    <dbReference type="NCBI Taxonomy" id="749465"/>
    <lineage>
        <taxon>Eukaryota</taxon>
        <taxon>Fungi</taxon>
        <taxon>Dikarya</taxon>
        <taxon>Ascomycota</taxon>
        <taxon>Pezizomycotina</taxon>
        <taxon>Dothideomycetes</taxon>
        <taxon>Pleosporomycetidae</taxon>
        <taxon>Pleosporales</taxon>
        <taxon>Pleosporineae</taxon>
        <taxon>Didymellaceae</taxon>
        <taxon>Boeremia</taxon>
    </lineage>
</organism>
<name>A0ACC2IGZ3_9PLEO</name>
<protein>
    <submittedName>
        <fullName evidence="1">Uncharacterized protein</fullName>
    </submittedName>
</protein>
<keyword evidence="2" id="KW-1185">Reference proteome</keyword>
<dbReference type="Proteomes" id="UP001153331">
    <property type="component" value="Unassembled WGS sequence"/>
</dbReference>
<accession>A0ACC2IGZ3</accession>
<sequence length="347" mass="38239">MIPAQKPLDILIFGAGAVGSTLGWRLAQCPGARLSVVCRSNYEAVKQNGIQVKTKMWGNGVFKPYRVARTTHEISDMSFDYVVCANKVTSSEATSFTNDLACVVSSNTTLVSAQNGVGVEAPLRQAFQDNTILSAICYISCLQPFPGVVEQVSNLRQHAFHIGHYHRPGNTKSSTEDPRLKILASMDDKFKEIEDVGAERWTKQIFNGAWNPMAAISGLETHALLATPYLETVLELAKETFNVAVKMGASLPSDLPLKTIETARTSPSLAPSMLQDFRNKRTMEVESLCGNVVRQADRMQVPVPTVRLVYHTLLEMNRQIQESTQPLNIPRVRYPHSEVGVLHALAT</sequence>
<evidence type="ECO:0000313" key="1">
    <source>
        <dbReference type="EMBL" id="KAJ8114480.1"/>
    </source>
</evidence>
<dbReference type="EMBL" id="JAPHNI010000191">
    <property type="protein sequence ID" value="KAJ8114480.1"/>
    <property type="molecule type" value="Genomic_DNA"/>
</dbReference>
<comment type="caution">
    <text evidence="1">The sequence shown here is derived from an EMBL/GenBank/DDBJ whole genome shotgun (WGS) entry which is preliminary data.</text>
</comment>
<gene>
    <name evidence="1" type="ORF">OPT61_g3650</name>
</gene>